<comment type="caution">
    <text evidence="1">The sequence shown here is derived from an EMBL/GenBank/DDBJ whole genome shotgun (WGS) entry which is preliminary data.</text>
</comment>
<name>A0A5M8E9B2_PSEVE</name>
<dbReference type="RefSeq" id="WP_150056590.1">
    <property type="nucleotide sequence ID" value="NZ_VWXT01000777.1"/>
</dbReference>
<evidence type="ECO:0008006" key="3">
    <source>
        <dbReference type="Google" id="ProtNLM"/>
    </source>
</evidence>
<proteinExistence type="predicted"/>
<dbReference type="EMBL" id="VWXT01000777">
    <property type="protein sequence ID" value="KAA6167465.1"/>
    <property type="molecule type" value="Genomic_DNA"/>
</dbReference>
<evidence type="ECO:0000313" key="2">
    <source>
        <dbReference type="Proteomes" id="UP000323909"/>
    </source>
</evidence>
<sequence length="210" mass="24940">METVFIRQIGIHPWDQLYPSHDENYITVTLLNQDYAGMWKTWCEFSSRITEKWPKIVQWHTHLSPCYSKSEEYILQKNFYKKSHPADILRKNEFTNIYSQIINLDCNPLQINPDCMACYRTSVTLMQNNESNLEHLWHNLSTLTNISKTDDFKLILSDEKSISFRFYDAETHGVAQLICHSKHLPSLNETIHKINLEEIQQNGVYEYIHR</sequence>
<accession>A0A5M8E9B2</accession>
<dbReference type="Proteomes" id="UP000323909">
    <property type="component" value="Unassembled WGS sequence"/>
</dbReference>
<gene>
    <name evidence="1" type="ORF">F3K53_32290</name>
</gene>
<evidence type="ECO:0000313" key="1">
    <source>
        <dbReference type="EMBL" id="KAA6167465.1"/>
    </source>
</evidence>
<reference evidence="1 2" key="1">
    <citation type="submission" date="2019-09" db="EMBL/GenBank/DDBJ databases">
        <title>Genomic sequencing of 4 copper resistant soil isolates.</title>
        <authorList>
            <person name="Havryliuk O."/>
        </authorList>
    </citation>
    <scope>NUCLEOTIDE SEQUENCE [LARGE SCALE GENOMIC DNA]</scope>
    <source>
        <strain evidence="1 2">UKR4</strain>
    </source>
</reference>
<organism evidence="1 2">
    <name type="scientific">Pseudomonas veronii</name>
    <dbReference type="NCBI Taxonomy" id="76761"/>
    <lineage>
        <taxon>Bacteria</taxon>
        <taxon>Pseudomonadati</taxon>
        <taxon>Pseudomonadota</taxon>
        <taxon>Gammaproteobacteria</taxon>
        <taxon>Pseudomonadales</taxon>
        <taxon>Pseudomonadaceae</taxon>
        <taxon>Pseudomonas</taxon>
    </lineage>
</organism>
<dbReference type="AlphaFoldDB" id="A0A5M8E9B2"/>
<protein>
    <recommendedName>
        <fullName evidence="3">DUF3885 domain-containing protein</fullName>
    </recommendedName>
</protein>